<dbReference type="SUPFAM" id="SSF52047">
    <property type="entry name" value="RNI-like"/>
    <property type="match status" value="1"/>
</dbReference>
<dbReference type="InterPro" id="IPR036047">
    <property type="entry name" value="F-box-like_dom_sf"/>
</dbReference>
<sequence>MADAALSAHDHWVARREAHNRLCAAGGEDRLSTLPDDVLHLIIRRLDTRAALATAALSKRWARLPRELPVLEFRVGDVLPERYHGHLRRRLDALDRGKRASLIRKLDEFIGRRRAQTLILELFPTHNSGPFSRLIAKAIGDWGIQDLEILVVKPTPCNGIIPYRFSHHSLEESKSFGSLKRLRLINCVPLAARDGSSPSRAPQAFSSLAVLVLQGLPKSSRLYQRVIRACPMLEVLHLKSCLFRGKVSIDAPDSRITELVIDACRFNVVTLGSLPKLQRLAWSGAPVEFIIDSLPRLSHFNLSFYDDPNVGPGPWYAAFLGPRNECSRLNFSSRFSNLDTFVVRFTGPEMWIVPDLRMPLGSLRRLAAPHLDTLNVHVADHNSWETTFGPAIPEPPSCFKHHVLREVVILGFQGTGTQVHFARFLTNACKALKNVALFKHGHIQNEGLWKWEVVASTVECRWSDKERDVLLSELINDGNTASSTAQIVLR</sequence>
<feature type="domain" description="F-box" evidence="1">
    <location>
        <begin position="28"/>
        <end position="64"/>
    </location>
</feature>
<evidence type="ECO:0000259" key="1">
    <source>
        <dbReference type="PROSITE" id="PS50181"/>
    </source>
</evidence>
<dbReference type="InterPro" id="IPR001810">
    <property type="entry name" value="F-box_dom"/>
</dbReference>
<protein>
    <recommendedName>
        <fullName evidence="1">F-box domain-containing protein</fullName>
    </recommendedName>
</protein>
<dbReference type="Proteomes" id="UP000823388">
    <property type="component" value="Chromosome 9K"/>
</dbReference>
<dbReference type="SUPFAM" id="SSF81383">
    <property type="entry name" value="F-box domain"/>
    <property type="match status" value="1"/>
</dbReference>
<dbReference type="Gene3D" id="3.80.10.10">
    <property type="entry name" value="Ribonuclease Inhibitor"/>
    <property type="match status" value="1"/>
</dbReference>
<evidence type="ECO:0000313" key="2">
    <source>
        <dbReference type="EMBL" id="KAG2554323.1"/>
    </source>
</evidence>
<accession>A0A8T0NY35</accession>
<gene>
    <name evidence="2" type="ORF">PVAP13_9KG617000</name>
</gene>
<dbReference type="InterPro" id="IPR055411">
    <property type="entry name" value="LRR_FXL15/At3g58940/PEG3-like"/>
</dbReference>
<dbReference type="InterPro" id="IPR032675">
    <property type="entry name" value="LRR_dom_sf"/>
</dbReference>
<dbReference type="Pfam" id="PF24758">
    <property type="entry name" value="LRR_At5g56370"/>
    <property type="match status" value="1"/>
</dbReference>
<organism evidence="2 3">
    <name type="scientific">Panicum virgatum</name>
    <name type="common">Blackwell switchgrass</name>
    <dbReference type="NCBI Taxonomy" id="38727"/>
    <lineage>
        <taxon>Eukaryota</taxon>
        <taxon>Viridiplantae</taxon>
        <taxon>Streptophyta</taxon>
        <taxon>Embryophyta</taxon>
        <taxon>Tracheophyta</taxon>
        <taxon>Spermatophyta</taxon>
        <taxon>Magnoliopsida</taxon>
        <taxon>Liliopsida</taxon>
        <taxon>Poales</taxon>
        <taxon>Poaceae</taxon>
        <taxon>PACMAD clade</taxon>
        <taxon>Panicoideae</taxon>
        <taxon>Panicodae</taxon>
        <taxon>Paniceae</taxon>
        <taxon>Panicinae</taxon>
        <taxon>Panicum</taxon>
        <taxon>Panicum sect. Hiantes</taxon>
    </lineage>
</organism>
<dbReference type="EMBL" id="CM029053">
    <property type="protein sequence ID" value="KAG2554323.1"/>
    <property type="molecule type" value="Genomic_DNA"/>
</dbReference>
<dbReference type="PANTHER" id="PTHR35545">
    <property type="entry name" value="F-BOX DOMAIN-CONTAINING PROTEIN"/>
    <property type="match status" value="1"/>
</dbReference>
<dbReference type="AlphaFoldDB" id="A0A8T0NY35"/>
<dbReference type="PROSITE" id="PS50181">
    <property type="entry name" value="FBOX"/>
    <property type="match status" value="1"/>
</dbReference>
<dbReference type="Pfam" id="PF00646">
    <property type="entry name" value="F-box"/>
    <property type="match status" value="1"/>
</dbReference>
<reference evidence="2" key="1">
    <citation type="submission" date="2020-05" db="EMBL/GenBank/DDBJ databases">
        <title>WGS assembly of Panicum virgatum.</title>
        <authorList>
            <person name="Lovell J.T."/>
            <person name="Jenkins J."/>
            <person name="Shu S."/>
            <person name="Juenger T.E."/>
            <person name="Schmutz J."/>
        </authorList>
    </citation>
    <scope>NUCLEOTIDE SEQUENCE</scope>
    <source>
        <strain evidence="2">AP13</strain>
    </source>
</reference>
<dbReference type="PANTHER" id="PTHR35545:SF26">
    <property type="entry name" value="F-BOX DOMAIN-CONTAINING PROTEIN"/>
    <property type="match status" value="1"/>
</dbReference>
<proteinExistence type="predicted"/>
<name>A0A8T0NY35_PANVG</name>
<evidence type="ECO:0000313" key="3">
    <source>
        <dbReference type="Proteomes" id="UP000823388"/>
    </source>
</evidence>
<comment type="caution">
    <text evidence="2">The sequence shown here is derived from an EMBL/GenBank/DDBJ whole genome shotgun (WGS) entry which is preliminary data.</text>
</comment>
<keyword evidence="3" id="KW-1185">Reference proteome</keyword>